<sequence length="212" mass="23997">MPHLKKITPANAPVDCRILSTALDLFVERGFHNVSIHDIQKQANVSIGSIYNHFGGKEGVAKALFYHLIREMEELVEDVIAEDLSFRESCNRIIYLLFEYTETKRNIVSYVLHAKHHEFLPDEPPICSSTPFKTMRDIVQKGIESGEIRRGDPWVVASNIFGGAIRLIHLRLDGVLKEPLPNLYDELIDCMWHGMMPTSVSEIVAIRPTGCA</sequence>
<name>A0A7Z0VQL3_9GAMM</name>
<keyword evidence="1" id="KW-0805">Transcription regulation</keyword>
<dbReference type="PROSITE" id="PS01081">
    <property type="entry name" value="HTH_TETR_1"/>
    <property type="match status" value="1"/>
</dbReference>
<dbReference type="Gene3D" id="1.10.357.10">
    <property type="entry name" value="Tetracycline Repressor, domain 2"/>
    <property type="match status" value="1"/>
</dbReference>
<dbReference type="PRINTS" id="PR00455">
    <property type="entry name" value="HTHTETR"/>
</dbReference>
<evidence type="ECO:0000259" key="5">
    <source>
        <dbReference type="PROSITE" id="PS50977"/>
    </source>
</evidence>
<dbReference type="PANTHER" id="PTHR30055:SF234">
    <property type="entry name" value="HTH-TYPE TRANSCRIPTIONAL REGULATOR BETI"/>
    <property type="match status" value="1"/>
</dbReference>
<dbReference type="InterPro" id="IPR036271">
    <property type="entry name" value="Tet_transcr_reg_TetR-rel_C_sf"/>
</dbReference>
<dbReference type="Pfam" id="PF00440">
    <property type="entry name" value="TetR_N"/>
    <property type="match status" value="1"/>
</dbReference>
<keyword evidence="7" id="KW-1185">Reference proteome</keyword>
<dbReference type="GO" id="GO:0003700">
    <property type="term" value="F:DNA-binding transcription factor activity"/>
    <property type="evidence" value="ECO:0007669"/>
    <property type="project" value="TreeGrafter"/>
</dbReference>
<evidence type="ECO:0000256" key="1">
    <source>
        <dbReference type="ARBA" id="ARBA00023015"/>
    </source>
</evidence>
<organism evidence="6 7">
    <name type="scientific">Candidatus Thiodiazotropha endolucinida</name>
    <dbReference type="NCBI Taxonomy" id="1655433"/>
    <lineage>
        <taxon>Bacteria</taxon>
        <taxon>Pseudomonadati</taxon>
        <taxon>Pseudomonadota</taxon>
        <taxon>Gammaproteobacteria</taxon>
        <taxon>Chromatiales</taxon>
        <taxon>Sedimenticolaceae</taxon>
        <taxon>Candidatus Thiodiazotropha</taxon>
    </lineage>
</organism>
<dbReference type="InterPro" id="IPR032551">
    <property type="entry name" value="BscR_C"/>
</dbReference>
<evidence type="ECO:0000313" key="6">
    <source>
        <dbReference type="EMBL" id="ODJ89690.1"/>
    </source>
</evidence>
<dbReference type="PANTHER" id="PTHR30055">
    <property type="entry name" value="HTH-TYPE TRANSCRIPTIONAL REGULATOR RUTR"/>
    <property type="match status" value="1"/>
</dbReference>
<protein>
    <submittedName>
        <fullName evidence="6">Fatty acid metabolism regulator protein</fullName>
    </submittedName>
</protein>
<dbReference type="PROSITE" id="PS50977">
    <property type="entry name" value="HTH_TETR_2"/>
    <property type="match status" value="1"/>
</dbReference>
<dbReference type="GO" id="GO:0000976">
    <property type="term" value="F:transcription cis-regulatory region binding"/>
    <property type="evidence" value="ECO:0007669"/>
    <property type="project" value="TreeGrafter"/>
</dbReference>
<feature type="DNA-binding region" description="H-T-H motif" evidence="4">
    <location>
        <begin position="35"/>
        <end position="54"/>
    </location>
</feature>
<dbReference type="SUPFAM" id="SSF46689">
    <property type="entry name" value="Homeodomain-like"/>
    <property type="match status" value="1"/>
</dbReference>
<keyword evidence="2 4" id="KW-0238">DNA-binding</keyword>
<comment type="caution">
    <text evidence="6">The sequence shown here is derived from an EMBL/GenBank/DDBJ whole genome shotgun (WGS) entry which is preliminary data.</text>
</comment>
<keyword evidence="3" id="KW-0804">Transcription</keyword>
<dbReference type="InterPro" id="IPR009057">
    <property type="entry name" value="Homeodomain-like_sf"/>
</dbReference>
<dbReference type="AlphaFoldDB" id="A0A7Z0VQL3"/>
<dbReference type="Pfam" id="PF16295">
    <property type="entry name" value="TetR_C_10"/>
    <property type="match status" value="1"/>
</dbReference>
<dbReference type="EMBL" id="MARB01000001">
    <property type="protein sequence ID" value="ODJ89690.1"/>
    <property type="molecule type" value="Genomic_DNA"/>
</dbReference>
<evidence type="ECO:0000256" key="2">
    <source>
        <dbReference type="ARBA" id="ARBA00023125"/>
    </source>
</evidence>
<dbReference type="OrthoDB" id="5816932at2"/>
<dbReference type="SUPFAM" id="SSF48498">
    <property type="entry name" value="Tetracyclin repressor-like, C-terminal domain"/>
    <property type="match status" value="1"/>
</dbReference>
<evidence type="ECO:0000313" key="7">
    <source>
        <dbReference type="Proteomes" id="UP000094769"/>
    </source>
</evidence>
<accession>A0A7Z0VQL3</accession>
<evidence type="ECO:0000256" key="4">
    <source>
        <dbReference type="PROSITE-ProRule" id="PRU00335"/>
    </source>
</evidence>
<reference evidence="6 7" key="1">
    <citation type="submission" date="2016-06" db="EMBL/GenBank/DDBJ databases">
        <title>Genome sequence of endosymbiont of Candidatus Endolucinida thiodiazotropha.</title>
        <authorList>
            <person name="Poehlein A."/>
            <person name="Koenig S."/>
            <person name="Heiden S.E."/>
            <person name="Thuermer A."/>
            <person name="Voget S."/>
            <person name="Daniel R."/>
            <person name="Markert S."/>
            <person name="Gros O."/>
            <person name="Schweder T."/>
        </authorList>
    </citation>
    <scope>NUCLEOTIDE SEQUENCE [LARGE SCALE GENOMIC DNA]</scope>
    <source>
        <strain evidence="6 7">COS</strain>
    </source>
</reference>
<dbReference type="RefSeq" id="WP_069120744.1">
    <property type="nucleotide sequence ID" value="NZ_MARB01000001.1"/>
</dbReference>
<dbReference type="InterPro" id="IPR001647">
    <property type="entry name" value="HTH_TetR"/>
</dbReference>
<dbReference type="InterPro" id="IPR050109">
    <property type="entry name" value="HTH-type_TetR-like_transc_reg"/>
</dbReference>
<evidence type="ECO:0000256" key="3">
    <source>
        <dbReference type="ARBA" id="ARBA00023163"/>
    </source>
</evidence>
<feature type="domain" description="HTH tetR-type" evidence="5">
    <location>
        <begin position="12"/>
        <end position="72"/>
    </location>
</feature>
<gene>
    <name evidence="6" type="primary">fadR</name>
    <name evidence="6" type="ORF">CODIS_02500</name>
</gene>
<dbReference type="Proteomes" id="UP000094769">
    <property type="component" value="Unassembled WGS sequence"/>
</dbReference>
<proteinExistence type="predicted"/>
<dbReference type="InterPro" id="IPR023772">
    <property type="entry name" value="DNA-bd_HTH_TetR-type_CS"/>
</dbReference>